<protein>
    <submittedName>
        <fullName evidence="1">Phosphohydrolase</fullName>
    </submittedName>
</protein>
<dbReference type="EMBL" id="CP074691">
    <property type="protein sequence ID" value="QVL36251.1"/>
    <property type="molecule type" value="Genomic_DNA"/>
</dbReference>
<accession>A0ACD1DVP8</accession>
<name>A0ACD1DVP8_9BACT</name>
<keyword evidence="2" id="KW-1185">Reference proteome</keyword>
<evidence type="ECO:0000313" key="2">
    <source>
        <dbReference type="Proteomes" id="UP000682204"/>
    </source>
</evidence>
<sequence length="335" mass="37597">MDKLLHVISHTDLDGVTAAAVAWHGHFPERSPVKVTLTGYGEVDALILETMKAGQDLLVVDLFCQRRETVDEMDRFYEGVASPVLFDHHKTTADVFSNRRWAVVDVAHCAAKVYYLWLLERTPEGPVRDRLLGLERLVEIANDRDLWLGRYEESRHWQALITLCGPWSVFCRLVADGRAEMSPHELTLALDFIARQEERFRRALEQVERHGDDLALVPTGILDFGDASDFCGLILDRSENPPDMVAVCSRRVYGDWAVSLRSRQGLAARIVGLLKDGKKVRGGGHGDAAALYFPAHFSQSQIRDTLLSGIRTARDQERPVGLTLGDLLRAKMEGK</sequence>
<evidence type="ECO:0000313" key="1">
    <source>
        <dbReference type="EMBL" id="QVL36251.1"/>
    </source>
</evidence>
<dbReference type="Proteomes" id="UP000682204">
    <property type="component" value="Chromosome"/>
</dbReference>
<organism evidence="1 2">
    <name type="scientific">Aminirod propionatiphilus</name>
    <dbReference type="NCBI Taxonomy" id="3415223"/>
    <lineage>
        <taxon>Bacteria</taxon>
        <taxon>Thermotogati</taxon>
        <taxon>Synergistota</taxon>
        <taxon>Synergistia</taxon>
        <taxon>Synergistales</taxon>
        <taxon>Aminiphilaceae</taxon>
        <taxon>Aminirod</taxon>
    </lineage>
</organism>
<proteinExistence type="predicted"/>
<reference evidence="1" key="1">
    <citation type="submission" date="2021-05" db="EMBL/GenBank/DDBJ databases">
        <title>An isolated secondary fermenter in methanogenic hydrocarbon-degrading communities.</title>
        <authorList>
            <person name="Liu Y.-F."/>
            <person name="Liu Z.-l."/>
        </authorList>
    </citation>
    <scope>NUCLEOTIDE SEQUENCE</scope>
    <source>
        <strain evidence="1">L-13</strain>
    </source>
</reference>
<gene>
    <name evidence="1" type="ORF">KIH16_14180</name>
</gene>